<sequence length="185" mass="20915">MAPKFGENAEMVIKKLRGGDNVTIVYDAIVMNVNGIELKFPHEMFIDGKFQPSSSRRWEKTINPNDESVICKVPKADINDVNKAVQAAKAAFETGEWRKMSARERGKKLYKLAELMEQHKEELATLESLDSGAVYTLALKTHIGMSIDVWRYFAGWCDKIEIVACKGKDQHARIPLGRTNDTKKN</sequence>
<dbReference type="Proteomes" id="UP001196413">
    <property type="component" value="Unassembled WGS sequence"/>
</dbReference>
<protein>
    <recommendedName>
        <fullName evidence="1">Aldehyde dehydrogenase domain-containing protein</fullName>
    </recommendedName>
</protein>
<dbReference type="SUPFAM" id="SSF53720">
    <property type="entry name" value="ALDH-like"/>
    <property type="match status" value="1"/>
</dbReference>
<accession>A0AAD5WL97</accession>
<dbReference type="InterPro" id="IPR016162">
    <property type="entry name" value="Ald_DH_N"/>
</dbReference>
<dbReference type="GO" id="GO:0016491">
    <property type="term" value="F:oxidoreductase activity"/>
    <property type="evidence" value="ECO:0007669"/>
    <property type="project" value="InterPro"/>
</dbReference>
<evidence type="ECO:0000313" key="3">
    <source>
        <dbReference type="Proteomes" id="UP001196413"/>
    </source>
</evidence>
<proteinExistence type="predicted"/>
<keyword evidence="3" id="KW-1185">Reference proteome</keyword>
<dbReference type="AlphaFoldDB" id="A0AAD5WL97"/>
<dbReference type="EMBL" id="JAHQIW010007361">
    <property type="protein sequence ID" value="KAJ1373865.1"/>
    <property type="molecule type" value="Genomic_DNA"/>
</dbReference>
<reference evidence="2" key="1">
    <citation type="submission" date="2021-06" db="EMBL/GenBank/DDBJ databases">
        <title>Parelaphostrongylus tenuis whole genome reference sequence.</title>
        <authorList>
            <person name="Garwood T.J."/>
            <person name="Larsen P.A."/>
            <person name="Fountain-Jones N.M."/>
            <person name="Garbe J.R."/>
            <person name="Macchietto M.G."/>
            <person name="Kania S.A."/>
            <person name="Gerhold R.W."/>
            <person name="Richards J.E."/>
            <person name="Wolf T.M."/>
        </authorList>
    </citation>
    <scope>NUCLEOTIDE SEQUENCE</scope>
    <source>
        <strain evidence="2">MNPRO001-30</strain>
        <tissue evidence="2">Meninges</tissue>
    </source>
</reference>
<evidence type="ECO:0000259" key="1">
    <source>
        <dbReference type="Pfam" id="PF00171"/>
    </source>
</evidence>
<feature type="domain" description="Aldehyde dehydrogenase" evidence="1">
    <location>
        <begin position="52"/>
        <end position="162"/>
    </location>
</feature>
<dbReference type="InterPro" id="IPR015590">
    <property type="entry name" value="Aldehyde_DH_dom"/>
</dbReference>
<dbReference type="Gene3D" id="3.40.605.10">
    <property type="entry name" value="Aldehyde Dehydrogenase, Chain A, domain 1"/>
    <property type="match status" value="1"/>
</dbReference>
<evidence type="ECO:0000313" key="2">
    <source>
        <dbReference type="EMBL" id="KAJ1373865.1"/>
    </source>
</evidence>
<dbReference type="InterPro" id="IPR016161">
    <property type="entry name" value="Ald_DH/histidinol_DH"/>
</dbReference>
<organism evidence="2 3">
    <name type="scientific">Parelaphostrongylus tenuis</name>
    <name type="common">Meningeal worm</name>
    <dbReference type="NCBI Taxonomy" id="148309"/>
    <lineage>
        <taxon>Eukaryota</taxon>
        <taxon>Metazoa</taxon>
        <taxon>Ecdysozoa</taxon>
        <taxon>Nematoda</taxon>
        <taxon>Chromadorea</taxon>
        <taxon>Rhabditida</taxon>
        <taxon>Rhabditina</taxon>
        <taxon>Rhabditomorpha</taxon>
        <taxon>Strongyloidea</taxon>
        <taxon>Metastrongylidae</taxon>
        <taxon>Parelaphostrongylus</taxon>
    </lineage>
</organism>
<dbReference type="Pfam" id="PF00171">
    <property type="entry name" value="Aldedh"/>
    <property type="match status" value="1"/>
</dbReference>
<comment type="caution">
    <text evidence="2">The sequence shown here is derived from an EMBL/GenBank/DDBJ whole genome shotgun (WGS) entry which is preliminary data.</text>
</comment>
<name>A0AAD5WL97_PARTN</name>
<dbReference type="PANTHER" id="PTHR11699">
    <property type="entry name" value="ALDEHYDE DEHYDROGENASE-RELATED"/>
    <property type="match status" value="1"/>
</dbReference>
<gene>
    <name evidence="2" type="ORF">KIN20_036394</name>
</gene>